<feature type="region of interest" description="Disordered" evidence="1">
    <location>
        <begin position="748"/>
        <end position="783"/>
    </location>
</feature>
<keyword evidence="4" id="KW-1185">Reference proteome</keyword>
<dbReference type="GO" id="GO:0005737">
    <property type="term" value="C:cytoplasm"/>
    <property type="evidence" value="ECO:0007669"/>
    <property type="project" value="TreeGrafter"/>
</dbReference>
<evidence type="ECO:0000313" key="4">
    <source>
        <dbReference type="Proteomes" id="UP000698800"/>
    </source>
</evidence>
<evidence type="ECO:0000256" key="1">
    <source>
        <dbReference type="SAM" id="MobiDB-lite"/>
    </source>
</evidence>
<feature type="region of interest" description="Disordered" evidence="1">
    <location>
        <begin position="1"/>
        <end position="78"/>
    </location>
</feature>
<feature type="region of interest" description="Disordered" evidence="1">
    <location>
        <begin position="889"/>
        <end position="980"/>
    </location>
</feature>
<feature type="compositionally biased region" description="Low complexity" evidence="1">
    <location>
        <begin position="808"/>
        <end position="818"/>
    </location>
</feature>
<feature type="compositionally biased region" description="Low complexity" evidence="1">
    <location>
        <begin position="1496"/>
        <end position="1515"/>
    </location>
</feature>
<sequence>MSPPRGGRRGRGSVRARGNGHGRESGPTNGNVGGRDTANRGAKNLNGQGSKRWRKSDNSSGGEDATPQPVLQDSQETPEVLYQKLKTRRVAERREAISQGLMDDPDVRRKLKDAITFRGTCLGMCPEFEKVERVVQRAVDICERVKGLRNVPPDTSGKPAPERMVKEYRRSAAGNDAPLPSDVRPPLALQKTLNYLIDDILGGPLPLTKTNKFLWTRTRSIRQDFTFQNVGKTKNIHIAVDCFERICRLHILSLHQLSHPDINSGDFSHQQEQEQFFKTLTSIMHFYEDCKFQGVRCKNEAEFCAIYIIAYVQIPDIEKEAQEWPPEIFNHPRVQTALEIHAAWQNIHDARGPLDKVSPDIVQNSFGRFWSLIQSSKVSYIMACVAEIHFNRVRRMALSAIVTSSKVRNVVDDWILSDLMEFLGFDDEDQVQSFCENFGMQIREREDGDAFLSLDSTPEDPSPWPTQIFSESLVEFKRHNRTYPAIVHGYTVRQAREMGLIKRPALNPTAPEFTLTPSQGNSLFFSDGEEDGFVGGSKSPSSIVASHTLPASSADNSNSPFSEPSSMTEPSTFSSHNNPFNTSTFGQVPFTPTNTSPFGKPSGMPNGNTVSSIFGASSGASGSGGFGKPSVLFSGVSGNNLITPTNTTSPFSKPSVASDGNTAPSIFETSSGTSGSGGFGKPSLLFSGVSGNSLTTPTNTASPFGRPSGVSNGDTAPSISGASSSIPGSGSFGQPSVFSSGSNFTALTKPSGVTPGKPMNPFQISPQPTQPFPSSILKFGDSAPSVPIPTKRVINAPWESSPMPPSPLSSSSIAHTPSNPFSMEPDSSDIQSTRLSKAEPSSEGLPPKNLNSTQQLSPSVSSSQIGFGTPAVQTTSVSFPVSIVPEQSILSPSQGHASPSPQPALARPESNLATPQQKSLPPFSFTPTQSIFIQPQSGTSSQQNPLPIANILPPASTNTPSPLPSKGPRMSPAAPTSKPKSILKHTSIDASVNALGHAVPKATTPQAHFHPGLTSQSQLGKAQVTREISDELSDWFLWGKDGLYDQLFEHIFPSIAVSARRQVEEEASRREADEFRRRRLMQRYFYRWKDLAYRNSVRRRGRERRARGRAANNPQGLMWTPVQYRPSADMTAEEALAQALRAKKLIYKPVPLVSIFKGPVEQALLESKVAQSRWALFAVNSDVRSDYWWQNKFGLYNGRDTDTGLVLSTTSNGLTFAAFPRATRPDLFLDIGCVVYGCSVDFSLSNTERFEKDRENLHKTMQYICSVSKYPNIALLVICYRSPLDATDLDFNDVDMERCAKKGRLDRVLASRKALDFKSLPPSVIGRNLVIVDSNNDLDFTSHIAPLAELVLPTVSPNLAKLRASGALQLHRLGKRRSHHGTDELSTANDIAPELIRSEAGEGSTSSGNSLIIDKRPTKRKADESADTDPPSTKSRRKVGQPLTSPSSKRYSLPDDFQRGGIFDGDLLAKWKRLRQELETPDSRSAKAAVGQQQTSPISTSSRGSSLQSGSWSQLHRGSRDKTNTDYFRLKARGIEKLPDGSVAPAALKALPKKRPYAAVRGDTDSLPRPAQKKVQVKGDATQDTSATVNSAARSSDAEDEELFAEARKIMGTIAEGIEFYREETKRALSRSASGEGL</sequence>
<dbReference type="PANTHER" id="PTHR12436">
    <property type="entry name" value="80 KDA MCM3-ASSOCIATED PROTEIN"/>
    <property type="match status" value="1"/>
</dbReference>
<proteinExistence type="predicted"/>
<feature type="region of interest" description="Disordered" evidence="1">
    <location>
        <begin position="1479"/>
        <end position="1525"/>
    </location>
</feature>
<feature type="region of interest" description="Disordered" evidence="1">
    <location>
        <begin position="644"/>
        <end position="678"/>
    </location>
</feature>
<comment type="caution">
    <text evidence="3">The sequence shown here is derived from an EMBL/GenBank/DDBJ whole genome shotgun (WGS) entry which is preliminary data.</text>
</comment>
<feature type="compositionally biased region" description="Polar residues" evidence="1">
    <location>
        <begin position="658"/>
        <end position="668"/>
    </location>
</feature>
<feature type="compositionally biased region" description="Polar residues" evidence="1">
    <location>
        <begin position="889"/>
        <end position="899"/>
    </location>
</feature>
<dbReference type="GO" id="GO:0070390">
    <property type="term" value="C:transcription export complex 2"/>
    <property type="evidence" value="ECO:0007669"/>
    <property type="project" value="TreeGrafter"/>
</dbReference>
<dbReference type="Pfam" id="PF03399">
    <property type="entry name" value="SAC3_GANP"/>
    <property type="match status" value="1"/>
</dbReference>
<feature type="compositionally biased region" description="Low complexity" evidence="1">
    <location>
        <begin position="852"/>
        <end position="864"/>
    </location>
</feature>
<protein>
    <recommendedName>
        <fullName evidence="2">SAC3/GANP/THP3 conserved domain-containing protein</fullName>
    </recommendedName>
</protein>
<feature type="region of interest" description="Disordered" evidence="1">
    <location>
        <begin position="1555"/>
        <end position="1600"/>
    </location>
</feature>
<feature type="region of interest" description="Disordered" evidence="1">
    <location>
        <begin position="527"/>
        <end position="606"/>
    </location>
</feature>
<gene>
    <name evidence="3" type="ORF">FGG08_005160</name>
</gene>
<feature type="region of interest" description="Disordered" evidence="1">
    <location>
        <begin position="696"/>
        <end position="734"/>
    </location>
</feature>
<dbReference type="Gene3D" id="1.25.40.990">
    <property type="match status" value="1"/>
</dbReference>
<dbReference type="PANTHER" id="PTHR12436:SF3">
    <property type="entry name" value="GERMINAL-CENTER ASSOCIATED NUCLEAR PROTEIN"/>
    <property type="match status" value="1"/>
</dbReference>
<feature type="compositionally biased region" description="Polar residues" evidence="1">
    <location>
        <begin position="1582"/>
        <end position="1594"/>
    </location>
</feature>
<feature type="compositionally biased region" description="Basic residues" evidence="1">
    <location>
        <begin position="1"/>
        <end position="20"/>
    </location>
</feature>
<accession>A0A9P8HZ04</accession>
<dbReference type="GO" id="GO:0006406">
    <property type="term" value="P:mRNA export from nucleus"/>
    <property type="evidence" value="ECO:0007669"/>
    <property type="project" value="TreeGrafter"/>
</dbReference>
<name>A0A9P8HZ04_9PEZI</name>
<evidence type="ECO:0000259" key="2">
    <source>
        <dbReference type="Pfam" id="PF03399"/>
    </source>
</evidence>
<feature type="domain" description="SAC3/GANP/THP3 conserved" evidence="2">
    <location>
        <begin position="124"/>
        <end position="443"/>
    </location>
</feature>
<dbReference type="OrthoDB" id="264795at2759"/>
<feature type="region of interest" description="Disordered" evidence="1">
    <location>
        <begin position="1398"/>
        <end position="1456"/>
    </location>
</feature>
<dbReference type="EMBL" id="JAGHQL010000117">
    <property type="protein sequence ID" value="KAH0538241.1"/>
    <property type="molecule type" value="Genomic_DNA"/>
</dbReference>
<evidence type="ECO:0000313" key="3">
    <source>
        <dbReference type="EMBL" id="KAH0538241.1"/>
    </source>
</evidence>
<dbReference type="InterPro" id="IPR005062">
    <property type="entry name" value="SAC3/GANP/THP3_conserved"/>
</dbReference>
<dbReference type="InterPro" id="IPR045107">
    <property type="entry name" value="SAC3/GANP/THP3"/>
</dbReference>
<feature type="region of interest" description="Disordered" evidence="1">
    <location>
        <begin position="797"/>
        <end position="868"/>
    </location>
</feature>
<organism evidence="3 4">
    <name type="scientific">Glutinoglossum americanum</name>
    <dbReference type="NCBI Taxonomy" id="1670608"/>
    <lineage>
        <taxon>Eukaryota</taxon>
        <taxon>Fungi</taxon>
        <taxon>Dikarya</taxon>
        <taxon>Ascomycota</taxon>
        <taxon>Pezizomycotina</taxon>
        <taxon>Geoglossomycetes</taxon>
        <taxon>Geoglossales</taxon>
        <taxon>Geoglossaceae</taxon>
        <taxon>Glutinoglossum</taxon>
    </lineage>
</organism>
<feature type="compositionally biased region" description="Basic and acidic residues" evidence="1">
    <location>
        <begin position="1413"/>
        <end position="1424"/>
    </location>
</feature>
<feature type="compositionally biased region" description="Low complexity" evidence="1">
    <location>
        <begin position="716"/>
        <end position="729"/>
    </location>
</feature>
<reference evidence="3" key="1">
    <citation type="submission" date="2021-03" db="EMBL/GenBank/DDBJ databases">
        <title>Comparative genomics and phylogenomic investigation of the class Geoglossomycetes provide insights into ecological specialization and systematics.</title>
        <authorList>
            <person name="Melie T."/>
            <person name="Pirro S."/>
            <person name="Miller A.N."/>
            <person name="Quandt A."/>
        </authorList>
    </citation>
    <scope>NUCLEOTIDE SEQUENCE</scope>
    <source>
        <strain evidence="3">GBOQ0MN5Z8</strain>
    </source>
</reference>
<dbReference type="Proteomes" id="UP000698800">
    <property type="component" value="Unassembled WGS sequence"/>
</dbReference>
<feature type="compositionally biased region" description="Polar residues" evidence="1">
    <location>
        <begin position="538"/>
        <end position="597"/>
    </location>
</feature>
<feature type="compositionally biased region" description="Polar residues" evidence="1">
    <location>
        <begin position="911"/>
        <end position="945"/>
    </location>
</feature>